<dbReference type="KEGG" id="ehx:EMIHUDRAFT_101901"/>
<dbReference type="EnsemblProtists" id="EOD20584">
    <property type="protein sequence ID" value="EOD20584"/>
    <property type="gene ID" value="EMIHUDRAFT_101901"/>
</dbReference>
<feature type="compositionally biased region" description="Polar residues" evidence="1">
    <location>
        <begin position="60"/>
        <end position="78"/>
    </location>
</feature>
<name>A0A0D3JAP9_EMIH1</name>
<dbReference type="Proteomes" id="UP000013827">
    <property type="component" value="Unassembled WGS sequence"/>
</dbReference>
<reference evidence="2" key="2">
    <citation type="submission" date="2024-10" db="UniProtKB">
        <authorList>
            <consortium name="EnsemblProtists"/>
        </authorList>
    </citation>
    <scope>IDENTIFICATION</scope>
</reference>
<proteinExistence type="predicted"/>
<protein>
    <recommendedName>
        <fullName evidence="4">SIR2-like domain-containing protein</fullName>
    </recommendedName>
</protein>
<dbReference type="AlphaFoldDB" id="A0A0D3JAP9"/>
<dbReference type="Pfam" id="PF13289">
    <property type="entry name" value="SIR2_2"/>
    <property type="match status" value="1"/>
</dbReference>
<evidence type="ECO:0000313" key="2">
    <source>
        <dbReference type="EnsemblProtists" id="EOD20584"/>
    </source>
</evidence>
<dbReference type="InterPro" id="IPR029035">
    <property type="entry name" value="DHS-like_NAD/FAD-binding_dom"/>
</dbReference>
<evidence type="ECO:0000313" key="3">
    <source>
        <dbReference type="Proteomes" id="UP000013827"/>
    </source>
</evidence>
<feature type="region of interest" description="Disordered" evidence="1">
    <location>
        <begin position="356"/>
        <end position="375"/>
    </location>
</feature>
<dbReference type="GeneID" id="17266131"/>
<dbReference type="PaxDb" id="2903-EOD20584"/>
<dbReference type="SUPFAM" id="SSF52467">
    <property type="entry name" value="DHS-like NAD/FAD-binding domain"/>
    <property type="match status" value="1"/>
</dbReference>
<keyword evidence="3" id="KW-1185">Reference proteome</keyword>
<dbReference type="eggNOG" id="ENOG502S009">
    <property type="taxonomic scope" value="Eukaryota"/>
</dbReference>
<dbReference type="RefSeq" id="XP_005773013.1">
    <property type="nucleotide sequence ID" value="XM_005772956.1"/>
</dbReference>
<feature type="region of interest" description="Disordered" evidence="1">
    <location>
        <begin position="1"/>
        <end position="84"/>
    </location>
</feature>
<feature type="compositionally biased region" description="Basic residues" evidence="1">
    <location>
        <begin position="1"/>
        <end position="12"/>
    </location>
</feature>
<organism evidence="2 3">
    <name type="scientific">Emiliania huxleyi (strain CCMP1516)</name>
    <dbReference type="NCBI Taxonomy" id="280463"/>
    <lineage>
        <taxon>Eukaryota</taxon>
        <taxon>Haptista</taxon>
        <taxon>Haptophyta</taxon>
        <taxon>Prymnesiophyceae</taxon>
        <taxon>Isochrysidales</taxon>
        <taxon>Noelaerhabdaceae</taxon>
        <taxon>Emiliania</taxon>
    </lineage>
</organism>
<sequence length="635" mass="68744">MGASKHWFRGRSKSPVQADEESAAGQASKPSPACGFRDSHGHFQALWRPSPDKDAADNVPASTLEGSARSGSTPSASRPASPVCAPSVHRYRPAESGHVFVLHCDAAGRRKIYEGSVSSRFYSTEEEAIAGSMATVHAYIAKAGAALQGRPSAFRRAKPLMALPMPGVGLMDISNLVDDLADVVEPLLAVLYEAAAEYRVDIALCTVDEGAFRVAQMLRPRCCPWEGGPFGFLGPDLLRQVAALQEKASIGRLGVLFGAGVSVPSGLPSWDGLLRELAVRAGFSVEEQEALSSLGLLDQSTLIEERMGGRVEFKAAVADCVRHGRFTPAHAILGALKLPAVTTNYDSLYERAVASTGDGGTRVGDNGEESRASEGAELLRRLGSDKCSPPDCGDGRGGVLRASGNNACVMRLPWDAARVRESQDSVRRLLKIHGCVSDPKSIVLTREDYMRYGDNRHALRGLLHQTFLEREVLVVGFSMNDDNVHLIIDQVRKALQTTSTNGGFKMGTVLTLAENSMFRQLWERDFRVVSCGVSQAEHARRKSDGVYDPSPEWTHDIFLDALASGLTVERAGCSFILDDSYASLLEEPQRKIKAALSPLQELMRDDDLRNCPALKRIQQLLEELGATGMGCEDMY</sequence>
<dbReference type="HOGENOM" id="CLU_431146_0_0_1"/>
<evidence type="ECO:0000256" key="1">
    <source>
        <dbReference type="SAM" id="MobiDB-lite"/>
    </source>
</evidence>
<evidence type="ECO:0008006" key="4">
    <source>
        <dbReference type="Google" id="ProtNLM"/>
    </source>
</evidence>
<reference evidence="3" key="1">
    <citation type="journal article" date="2013" name="Nature">
        <title>Pan genome of the phytoplankton Emiliania underpins its global distribution.</title>
        <authorList>
            <person name="Read B.A."/>
            <person name="Kegel J."/>
            <person name="Klute M.J."/>
            <person name="Kuo A."/>
            <person name="Lefebvre S.C."/>
            <person name="Maumus F."/>
            <person name="Mayer C."/>
            <person name="Miller J."/>
            <person name="Monier A."/>
            <person name="Salamov A."/>
            <person name="Young J."/>
            <person name="Aguilar M."/>
            <person name="Claverie J.M."/>
            <person name="Frickenhaus S."/>
            <person name="Gonzalez K."/>
            <person name="Herman E.K."/>
            <person name="Lin Y.C."/>
            <person name="Napier J."/>
            <person name="Ogata H."/>
            <person name="Sarno A.F."/>
            <person name="Shmutz J."/>
            <person name="Schroeder D."/>
            <person name="de Vargas C."/>
            <person name="Verret F."/>
            <person name="von Dassow P."/>
            <person name="Valentin K."/>
            <person name="Van de Peer Y."/>
            <person name="Wheeler G."/>
            <person name="Dacks J.B."/>
            <person name="Delwiche C.F."/>
            <person name="Dyhrman S.T."/>
            <person name="Glockner G."/>
            <person name="John U."/>
            <person name="Richards T."/>
            <person name="Worden A.Z."/>
            <person name="Zhang X."/>
            <person name="Grigoriev I.V."/>
            <person name="Allen A.E."/>
            <person name="Bidle K."/>
            <person name="Borodovsky M."/>
            <person name="Bowler C."/>
            <person name="Brownlee C."/>
            <person name="Cock J.M."/>
            <person name="Elias M."/>
            <person name="Gladyshev V.N."/>
            <person name="Groth M."/>
            <person name="Guda C."/>
            <person name="Hadaegh A."/>
            <person name="Iglesias-Rodriguez M.D."/>
            <person name="Jenkins J."/>
            <person name="Jones B.M."/>
            <person name="Lawson T."/>
            <person name="Leese F."/>
            <person name="Lindquist E."/>
            <person name="Lobanov A."/>
            <person name="Lomsadze A."/>
            <person name="Malik S.B."/>
            <person name="Marsh M.E."/>
            <person name="Mackinder L."/>
            <person name="Mock T."/>
            <person name="Mueller-Roeber B."/>
            <person name="Pagarete A."/>
            <person name="Parker M."/>
            <person name="Probert I."/>
            <person name="Quesneville H."/>
            <person name="Raines C."/>
            <person name="Rensing S.A."/>
            <person name="Riano-Pachon D.M."/>
            <person name="Richier S."/>
            <person name="Rokitta S."/>
            <person name="Shiraiwa Y."/>
            <person name="Soanes D.M."/>
            <person name="van der Giezen M."/>
            <person name="Wahlund T.M."/>
            <person name="Williams B."/>
            <person name="Wilson W."/>
            <person name="Wolfe G."/>
            <person name="Wurch L.L."/>
        </authorList>
    </citation>
    <scope>NUCLEOTIDE SEQUENCE</scope>
</reference>
<accession>A0A0D3JAP9</accession>